<comment type="caution">
    <text evidence="2">The sequence shown here is derived from an EMBL/GenBank/DDBJ whole genome shotgun (WGS) entry which is preliminary data.</text>
</comment>
<keyword evidence="3" id="KW-1185">Reference proteome</keyword>
<proteinExistence type="predicted"/>
<evidence type="ECO:0000313" key="3">
    <source>
        <dbReference type="Proteomes" id="UP000035068"/>
    </source>
</evidence>
<sequence length="275" mass="30539">MATDTRYWDERRGKIHSLKGGWVMGKGVFSHGFEMNKDLMGKVSFFQVLILNAIGRLVEKPLADWFEAMHVGLSWPDARIWCNQIGALGGTMRSSVVAATVAGILAADSRAYGQGTILEGFAFIERVFKGARKGKSVKYIVAEECARHGGKPKFMGYSRPIAKGDERLAEFFNIQKRLGFPVGEHLSLALEIEKVLLEDFDEAMNFNGYICAFLADQGLTAQEAYQVCAVLVTSGVTACYVDTFERPPESFLPMRCEDIDYQGPPPRPVPLPDER</sequence>
<evidence type="ECO:0000313" key="2">
    <source>
        <dbReference type="EMBL" id="KIH77334.1"/>
    </source>
</evidence>
<name>A0A0C2DV78_9BACT</name>
<dbReference type="AlphaFoldDB" id="A0A0C2DV78"/>
<protein>
    <submittedName>
        <fullName evidence="2">Uncharacterized protein</fullName>
    </submittedName>
</protein>
<feature type="compositionally biased region" description="Pro residues" evidence="1">
    <location>
        <begin position="263"/>
        <end position="275"/>
    </location>
</feature>
<organism evidence="2 3">
    <name type="scientific">Geoalkalibacter ferrihydriticus DSM 17813</name>
    <dbReference type="NCBI Taxonomy" id="1121915"/>
    <lineage>
        <taxon>Bacteria</taxon>
        <taxon>Pseudomonadati</taxon>
        <taxon>Thermodesulfobacteriota</taxon>
        <taxon>Desulfuromonadia</taxon>
        <taxon>Desulfuromonadales</taxon>
        <taxon>Geoalkalibacteraceae</taxon>
        <taxon>Geoalkalibacter</taxon>
    </lineage>
</organism>
<evidence type="ECO:0000256" key="1">
    <source>
        <dbReference type="SAM" id="MobiDB-lite"/>
    </source>
</evidence>
<dbReference type="EMBL" id="JWJD01000001">
    <property type="protein sequence ID" value="KIH77334.1"/>
    <property type="molecule type" value="Genomic_DNA"/>
</dbReference>
<accession>A0A0C2DV78</accession>
<gene>
    <name evidence="2" type="ORF">GFER_00835</name>
</gene>
<feature type="region of interest" description="Disordered" evidence="1">
    <location>
        <begin position="255"/>
        <end position="275"/>
    </location>
</feature>
<dbReference type="Proteomes" id="UP000035068">
    <property type="component" value="Unassembled WGS sequence"/>
</dbReference>
<reference evidence="2 3" key="1">
    <citation type="submission" date="2014-12" db="EMBL/GenBank/DDBJ databases">
        <title>Genomes of Geoalkalibacter ferrihydriticus and Geoalkalibacter subterraneus, two haloalkaliphilic metal-reducing members of the Geobacteraceae.</title>
        <authorList>
            <person name="Badalamenti J.P."/>
            <person name="Torres C.I."/>
            <person name="Krajmalnik-Brown R."/>
            <person name="Bond D.R."/>
        </authorList>
    </citation>
    <scope>NUCLEOTIDE SEQUENCE [LARGE SCALE GENOMIC DNA]</scope>
    <source>
        <strain evidence="2 3">DSM 17813</strain>
    </source>
</reference>